<keyword evidence="1" id="KW-0732">Signal</keyword>
<evidence type="ECO:0000256" key="3">
    <source>
        <dbReference type="ARBA" id="ARBA00023180"/>
    </source>
</evidence>
<organism evidence="6 7">
    <name type="scientific">Portunus trituberculatus</name>
    <name type="common">Swimming crab</name>
    <name type="synonym">Neptunus trituberculatus</name>
    <dbReference type="NCBI Taxonomy" id="210409"/>
    <lineage>
        <taxon>Eukaryota</taxon>
        <taxon>Metazoa</taxon>
        <taxon>Ecdysozoa</taxon>
        <taxon>Arthropoda</taxon>
        <taxon>Crustacea</taxon>
        <taxon>Multicrustacea</taxon>
        <taxon>Malacostraca</taxon>
        <taxon>Eumalacostraca</taxon>
        <taxon>Eucarida</taxon>
        <taxon>Decapoda</taxon>
        <taxon>Pleocyemata</taxon>
        <taxon>Brachyura</taxon>
        <taxon>Eubrachyura</taxon>
        <taxon>Portunoidea</taxon>
        <taxon>Portunidae</taxon>
        <taxon>Portuninae</taxon>
        <taxon>Portunus</taxon>
    </lineage>
</organism>
<evidence type="ECO:0000256" key="1">
    <source>
        <dbReference type="ARBA" id="ARBA00022729"/>
    </source>
</evidence>
<proteinExistence type="predicted"/>
<dbReference type="SUPFAM" id="SSF82895">
    <property type="entry name" value="TSP-1 type 1 repeat"/>
    <property type="match status" value="2"/>
</dbReference>
<evidence type="ECO:0000313" key="6">
    <source>
        <dbReference type="EMBL" id="MPC37067.1"/>
    </source>
</evidence>
<evidence type="ECO:0000256" key="2">
    <source>
        <dbReference type="ARBA" id="ARBA00023157"/>
    </source>
</evidence>
<dbReference type="Proteomes" id="UP000324222">
    <property type="component" value="Unassembled WGS sequence"/>
</dbReference>
<gene>
    <name evidence="6" type="primary">THSD7B_0</name>
    <name evidence="6" type="ORF">E2C01_030540</name>
</gene>
<dbReference type="AlphaFoldDB" id="A0A5B7EV25"/>
<sequence length="581" mass="63086">MKQTLTGLKQEVSHSECDAALRPHTQQGCRVSCPGQCVVSSWSAWSACPTGCSEHIRSRHRQVVRLPMSTGEPCPALKEEEPCVQGVSCWQYSWHVGNWTSCVPLGLSPCGEGVRNRPVTCLRSDGVAVPEWRCPRDTRPSPSETWCYVDCPIDCEVTSWMLWDDSKCSCGENLYHSHYGGDRTLVVPISAWCPQGHDLVVVSCISDREGGSCGHGYVERNVSCVGPGGQAVDSNLCLALVHVGGHTWPYLARALDLNTKDGCYVPCEGDCELTEWAPWSHCHRDCSRGHQGGTQARSRAVLTEGTSQRDGVRGSCPGPLWETRPCLAGPCLNFTWQIINGTVQCVRSDGLVVTGGCAGESRPCLPECTVRGSLCSAVGACVCRSGMRPLYSEKQRFHLTSCVPIRNLTFPLPQPFSGVKYLPEDINVWMFAMVGVGSAFVVFVPKSSGAYDDAADAQTPKEPASPRRVRRNAREHADAVHAGASTSRNLLSAIQGHSSPLLRQEMAGLECWWCREGDDLDRVQPVNTPSAETLPERPSSRCLEAGRGITAVPRGAPHRHGTRGSHTPAVPLRLSPKCSAF</sequence>
<dbReference type="GO" id="GO:0005886">
    <property type="term" value="C:plasma membrane"/>
    <property type="evidence" value="ECO:0007669"/>
    <property type="project" value="TreeGrafter"/>
</dbReference>
<keyword evidence="7" id="KW-1185">Reference proteome</keyword>
<evidence type="ECO:0000259" key="5">
    <source>
        <dbReference type="Pfam" id="PF19028"/>
    </source>
</evidence>
<dbReference type="InterPro" id="IPR044004">
    <property type="entry name" value="TSP1_spondin_dom"/>
</dbReference>
<reference evidence="6 7" key="1">
    <citation type="submission" date="2019-05" db="EMBL/GenBank/DDBJ databases">
        <title>Another draft genome of Portunus trituberculatus and its Hox gene families provides insights of decapod evolution.</title>
        <authorList>
            <person name="Jeong J.-H."/>
            <person name="Song I."/>
            <person name="Kim S."/>
            <person name="Choi T."/>
            <person name="Kim D."/>
            <person name="Ryu S."/>
            <person name="Kim W."/>
        </authorList>
    </citation>
    <scope>NUCLEOTIDE SEQUENCE [LARGE SCALE GENOMIC DNA]</scope>
    <source>
        <tissue evidence="6">Muscle</tissue>
    </source>
</reference>
<dbReference type="PROSITE" id="PS50092">
    <property type="entry name" value="TSP1"/>
    <property type="match status" value="2"/>
</dbReference>
<dbReference type="PANTHER" id="PTHR11311:SF30">
    <property type="entry name" value="SPONDIN-LIKE TSP1 DOMAIN-CONTAINING PROTEIN"/>
    <property type="match status" value="1"/>
</dbReference>
<dbReference type="Gene3D" id="2.20.100.10">
    <property type="entry name" value="Thrombospondin type-1 (TSP1) repeat"/>
    <property type="match status" value="2"/>
</dbReference>
<feature type="region of interest" description="Disordered" evidence="4">
    <location>
        <begin position="452"/>
        <end position="484"/>
    </location>
</feature>
<dbReference type="InterPro" id="IPR000884">
    <property type="entry name" value="TSP1_rpt"/>
</dbReference>
<dbReference type="GO" id="GO:0030036">
    <property type="term" value="P:actin cytoskeleton organization"/>
    <property type="evidence" value="ECO:0007669"/>
    <property type="project" value="TreeGrafter"/>
</dbReference>
<evidence type="ECO:0000256" key="4">
    <source>
        <dbReference type="SAM" id="MobiDB-lite"/>
    </source>
</evidence>
<protein>
    <submittedName>
        <fullName evidence="6">Thrombospondin type-1 domain-containing protein 7B</fullName>
    </submittedName>
</protein>
<feature type="domain" description="Spondin-like TSP1" evidence="5">
    <location>
        <begin position="37"/>
        <end position="85"/>
    </location>
</feature>
<dbReference type="OrthoDB" id="5814848at2759"/>
<dbReference type="Pfam" id="PF19030">
    <property type="entry name" value="TSP1_ADAMTS"/>
    <property type="match status" value="1"/>
</dbReference>
<dbReference type="Pfam" id="PF19028">
    <property type="entry name" value="TSP1_spondin"/>
    <property type="match status" value="1"/>
</dbReference>
<dbReference type="InterPro" id="IPR036383">
    <property type="entry name" value="TSP1_rpt_sf"/>
</dbReference>
<evidence type="ECO:0000313" key="7">
    <source>
        <dbReference type="Proteomes" id="UP000324222"/>
    </source>
</evidence>
<comment type="caution">
    <text evidence="6">The sequence shown here is derived from an EMBL/GenBank/DDBJ whole genome shotgun (WGS) entry which is preliminary data.</text>
</comment>
<feature type="region of interest" description="Disordered" evidence="4">
    <location>
        <begin position="552"/>
        <end position="571"/>
    </location>
</feature>
<dbReference type="FunFam" id="2.20.100.10:FF:000019">
    <property type="entry name" value="Thrombospondin type 1 domain containing 7A"/>
    <property type="match status" value="1"/>
</dbReference>
<name>A0A5B7EV25_PORTR</name>
<keyword evidence="2" id="KW-1015">Disulfide bond</keyword>
<accession>A0A5B7EV25</accession>
<dbReference type="Pfam" id="PF00090">
    <property type="entry name" value="TSP_1"/>
    <property type="match status" value="1"/>
</dbReference>
<dbReference type="PANTHER" id="PTHR11311">
    <property type="entry name" value="SPONDIN"/>
    <property type="match status" value="1"/>
</dbReference>
<dbReference type="EMBL" id="VSRR010003677">
    <property type="protein sequence ID" value="MPC37067.1"/>
    <property type="molecule type" value="Genomic_DNA"/>
</dbReference>
<dbReference type="InterPro" id="IPR051418">
    <property type="entry name" value="Spondin/Thrombospondin_T1"/>
</dbReference>
<dbReference type="SMART" id="SM00209">
    <property type="entry name" value="TSP1"/>
    <property type="match status" value="2"/>
</dbReference>
<keyword evidence="3" id="KW-0325">Glycoprotein</keyword>